<dbReference type="PANTHER" id="PTHR10724">
    <property type="entry name" value="30S RIBOSOMAL PROTEIN S1"/>
    <property type="match status" value="1"/>
</dbReference>
<dbReference type="InterPro" id="IPR006641">
    <property type="entry name" value="YqgF/RNaseH-like_dom"/>
</dbReference>
<evidence type="ECO:0000313" key="3">
    <source>
        <dbReference type="EMBL" id="WUR13177.1"/>
    </source>
</evidence>
<dbReference type="SUPFAM" id="SSF53098">
    <property type="entry name" value="Ribonuclease H-like"/>
    <property type="match status" value="1"/>
</dbReference>
<dbReference type="SMART" id="SM00316">
    <property type="entry name" value="S1"/>
    <property type="match status" value="1"/>
</dbReference>
<evidence type="ECO:0000313" key="4">
    <source>
        <dbReference type="Proteomes" id="UP000321323"/>
    </source>
</evidence>
<sequence>MLPSIEQRLAAELAAKPAQVAAAIALLDEGATVPFIARYRKEATGGLDDIQLRLLEERLRYLRELEDRRAAIVASITEQNKMTPALLDAVMHAEDKTRLEDLYLPYKQKRRTKAQIAIEAGLAPLADSLLADPTLNPETEAGKCLREAFTTPDGNNAGVADTKAALDGARQILMERFAEDANLLQALREYVQDHGVVESKVVEGKQEEGEKFADYFDYSEPLAAVPSHRALALLRGRREGVLDVTLRLDSEAEKPKWDAPHNPCESRIAAHFGIKSAGRPADKWLSDTVRWTWRVKSFMHLESELMGALREKAELDAINVFATNLKALLLAAPAGPRATMGLDPGLRTGVKVAVVDATGKVVDTATVYPHQPRNDWEGTLHTLGQLAAKHNVSLISIGNGTASRETDKLAQDLIKRRPELKLTKIVVSEAGASVYSASEFASRELPDLDVSIRGAVSIARRLQDPLAELVKIDPKSIGVGQYQHDVSQSQLARTLDAVVEDCVNAVGVDVNTASAPLLARVSGLSASVAQSIVNYRDMKGAFTSRAALKAVPRLGDKTFEQAAGFLRVMNGDNPLDASAVHPESYPVVEKILADIKKDIKGVIGATSVLKTLNPAKYADEKFGVPTVTDILKELEKPGRDPRPEFTTATFKEGVEDIRDLRPDMILEGVVTNVAAFGAFVDIGVHQDGLVHISALSTSFVKDPHTVVKAGQVVKVKVLEVDEKRKRIALTMRLSDSAPQPGSKPEQRSDRNDRRAMGQQQKSQAREPAMAGSMAAAFAKLRG</sequence>
<dbReference type="PROSITE" id="PS50126">
    <property type="entry name" value="S1"/>
    <property type="match status" value="1"/>
</dbReference>
<dbReference type="Gene3D" id="2.40.50.140">
    <property type="entry name" value="Nucleic acid-binding proteins"/>
    <property type="match status" value="1"/>
</dbReference>
<dbReference type="Pfam" id="PF12836">
    <property type="entry name" value="HHH_3"/>
    <property type="match status" value="1"/>
</dbReference>
<evidence type="ECO:0000259" key="2">
    <source>
        <dbReference type="PROSITE" id="PS50126"/>
    </source>
</evidence>
<dbReference type="Gene3D" id="1.10.10.650">
    <property type="entry name" value="RuvA domain 2-like"/>
    <property type="match status" value="1"/>
</dbReference>
<accession>A0ABZ1UKW7</accession>
<dbReference type="InterPro" id="IPR041692">
    <property type="entry name" value="HHH_9"/>
</dbReference>
<dbReference type="Gene3D" id="3.30.420.140">
    <property type="entry name" value="YqgF/RNase H-like domain"/>
    <property type="match status" value="1"/>
</dbReference>
<dbReference type="InterPro" id="IPR023323">
    <property type="entry name" value="Tex-like_dom_sf"/>
</dbReference>
<dbReference type="InterPro" id="IPR032639">
    <property type="entry name" value="Tex_YqgF"/>
</dbReference>
<protein>
    <submittedName>
        <fullName evidence="3">Tex family protein</fullName>
    </submittedName>
</protein>
<dbReference type="PANTHER" id="PTHR10724:SF10">
    <property type="entry name" value="S1 RNA-BINDING DOMAIN-CONTAINING PROTEIN 1"/>
    <property type="match status" value="1"/>
</dbReference>
<dbReference type="SMART" id="SM00732">
    <property type="entry name" value="YqgFc"/>
    <property type="match status" value="1"/>
</dbReference>
<dbReference type="InterPro" id="IPR050437">
    <property type="entry name" value="Ribos_protein_bS1-like"/>
</dbReference>
<dbReference type="InterPro" id="IPR023319">
    <property type="entry name" value="Tex-like_HTH_dom_sf"/>
</dbReference>
<dbReference type="Pfam" id="PF22706">
    <property type="entry name" value="Tex_central_region"/>
    <property type="match status" value="1"/>
</dbReference>
<dbReference type="SUPFAM" id="SSF158832">
    <property type="entry name" value="Tex N-terminal region-like"/>
    <property type="match status" value="1"/>
</dbReference>
<feature type="compositionally biased region" description="Basic and acidic residues" evidence="1">
    <location>
        <begin position="744"/>
        <end position="755"/>
    </location>
</feature>
<organism evidence="3 4">
    <name type="scientific">[Empedobacter] haloabium</name>
    <dbReference type="NCBI Taxonomy" id="592317"/>
    <lineage>
        <taxon>Bacteria</taxon>
        <taxon>Pseudomonadati</taxon>
        <taxon>Pseudomonadota</taxon>
        <taxon>Betaproteobacteria</taxon>
        <taxon>Burkholderiales</taxon>
        <taxon>Oxalobacteraceae</taxon>
        <taxon>Telluria group</taxon>
        <taxon>Telluria group incertae sedis</taxon>
    </lineage>
</organism>
<evidence type="ECO:0000256" key="1">
    <source>
        <dbReference type="SAM" id="MobiDB-lite"/>
    </source>
</evidence>
<dbReference type="InterPro" id="IPR055179">
    <property type="entry name" value="Tex-like_central_region"/>
</dbReference>
<dbReference type="Gene3D" id="1.10.150.310">
    <property type="entry name" value="Tex RuvX-like domain-like"/>
    <property type="match status" value="1"/>
</dbReference>
<dbReference type="InterPro" id="IPR012340">
    <property type="entry name" value="NA-bd_OB-fold"/>
</dbReference>
<name>A0ABZ1UKW7_9BURK</name>
<gene>
    <name evidence="3" type="ORF">E7V67_026405</name>
</gene>
<feature type="domain" description="S1 motif" evidence="2">
    <location>
        <begin position="663"/>
        <end position="732"/>
    </location>
</feature>
<dbReference type="Pfam" id="PF17674">
    <property type="entry name" value="HHH_9"/>
    <property type="match status" value="1"/>
</dbReference>
<reference evidence="3 4" key="1">
    <citation type="journal article" date="2019" name="Int. J. Syst. Evol. Microbiol.">
        <title>The Draft Whole-Genome Sequence of the Antibiotic Producer Empedobacter haloabium ATCC 31962 Provides Indications for Its Taxonomic Reclassification.</title>
        <authorList>
            <person name="Miess H."/>
            <person name="Arlt P."/>
            <person name="Apel A.K."/>
            <person name="Weber T."/>
            <person name="Nieselt K."/>
            <person name="Hanssen F."/>
            <person name="Czemmel S."/>
            <person name="Nahnsen S."/>
            <person name="Gross H."/>
        </authorList>
    </citation>
    <scope>NUCLEOTIDE SEQUENCE [LARGE SCALE GENOMIC DNA]</scope>
    <source>
        <strain evidence="3 4">ATCC 31962</strain>
    </source>
</reference>
<keyword evidence="4" id="KW-1185">Reference proteome</keyword>
<dbReference type="InterPro" id="IPR010994">
    <property type="entry name" value="RuvA_2-like"/>
</dbReference>
<dbReference type="CDD" id="cd05685">
    <property type="entry name" value="S1_Tex"/>
    <property type="match status" value="1"/>
</dbReference>
<feature type="region of interest" description="Disordered" evidence="1">
    <location>
        <begin position="730"/>
        <end position="782"/>
    </location>
</feature>
<proteinExistence type="predicted"/>
<dbReference type="SUPFAM" id="SSF47781">
    <property type="entry name" value="RuvA domain 2-like"/>
    <property type="match status" value="2"/>
</dbReference>
<dbReference type="Pfam" id="PF16921">
    <property type="entry name" value="Tex_YqgF"/>
    <property type="match status" value="1"/>
</dbReference>
<dbReference type="Pfam" id="PF00575">
    <property type="entry name" value="S1"/>
    <property type="match status" value="1"/>
</dbReference>
<feature type="compositionally biased region" description="Low complexity" evidence="1">
    <location>
        <begin position="765"/>
        <end position="782"/>
    </location>
</feature>
<dbReference type="Gene3D" id="1.10.3500.10">
    <property type="entry name" value="Tex N-terminal region-like"/>
    <property type="match status" value="1"/>
</dbReference>
<dbReference type="InterPro" id="IPR018974">
    <property type="entry name" value="Tex-like_N"/>
</dbReference>
<dbReference type="EMBL" id="CP136508">
    <property type="protein sequence ID" value="WUR13177.1"/>
    <property type="molecule type" value="Genomic_DNA"/>
</dbReference>
<dbReference type="InterPro" id="IPR003029">
    <property type="entry name" value="S1_domain"/>
</dbReference>
<dbReference type="Proteomes" id="UP000321323">
    <property type="component" value="Chromosome"/>
</dbReference>
<dbReference type="InterPro" id="IPR012337">
    <property type="entry name" value="RNaseH-like_sf"/>
</dbReference>
<dbReference type="Pfam" id="PF09371">
    <property type="entry name" value="Tex_N"/>
    <property type="match status" value="1"/>
</dbReference>
<dbReference type="SUPFAM" id="SSF50249">
    <property type="entry name" value="Nucleic acid-binding proteins"/>
    <property type="match status" value="1"/>
</dbReference>
<dbReference type="InterPro" id="IPR044146">
    <property type="entry name" value="S1_Tex"/>
</dbReference>
<dbReference type="InterPro" id="IPR037027">
    <property type="entry name" value="YqgF/RNaseH-like_dom_sf"/>
</dbReference>